<gene>
    <name evidence="3" type="ORF">C8Q71DRAFT_138796</name>
</gene>
<keyword evidence="2" id="KW-0812">Transmembrane</keyword>
<keyword evidence="2" id="KW-1133">Transmembrane helix</keyword>
<feature type="compositionally biased region" description="Polar residues" evidence="1">
    <location>
        <begin position="490"/>
        <end position="500"/>
    </location>
</feature>
<evidence type="ECO:0000256" key="2">
    <source>
        <dbReference type="SAM" id="Phobius"/>
    </source>
</evidence>
<comment type="caution">
    <text evidence="3">The sequence shown here is derived from an EMBL/GenBank/DDBJ whole genome shotgun (WGS) entry which is preliminary data.</text>
</comment>
<feature type="compositionally biased region" description="Basic and acidic residues" evidence="1">
    <location>
        <begin position="457"/>
        <end position="467"/>
    </location>
</feature>
<proteinExistence type="predicted"/>
<accession>A0ABQ8KCW1</accession>
<reference evidence="3 4" key="1">
    <citation type="journal article" date="2021" name="Environ. Microbiol.">
        <title>Gene family expansions and transcriptome signatures uncover fungal adaptations to wood decay.</title>
        <authorList>
            <person name="Hage H."/>
            <person name="Miyauchi S."/>
            <person name="Viragh M."/>
            <person name="Drula E."/>
            <person name="Min B."/>
            <person name="Chaduli D."/>
            <person name="Navarro D."/>
            <person name="Favel A."/>
            <person name="Norest M."/>
            <person name="Lesage-Meessen L."/>
            <person name="Balint B."/>
            <person name="Merenyi Z."/>
            <person name="de Eugenio L."/>
            <person name="Morin E."/>
            <person name="Martinez A.T."/>
            <person name="Baldrian P."/>
            <person name="Stursova M."/>
            <person name="Martinez M.J."/>
            <person name="Novotny C."/>
            <person name="Magnuson J.K."/>
            <person name="Spatafora J.W."/>
            <person name="Maurice S."/>
            <person name="Pangilinan J."/>
            <person name="Andreopoulos W."/>
            <person name="LaButti K."/>
            <person name="Hundley H."/>
            <person name="Na H."/>
            <person name="Kuo A."/>
            <person name="Barry K."/>
            <person name="Lipzen A."/>
            <person name="Henrissat B."/>
            <person name="Riley R."/>
            <person name="Ahrendt S."/>
            <person name="Nagy L.G."/>
            <person name="Grigoriev I.V."/>
            <person name="Martin F."/>
            <person name="Rosso M.N."/>
        </authorList>
    </citation>
    <scope>NUCLEOTIDE SEQUENCE [LARGE SCALE GENOMIC DNA]</scope>
    <source>
        <strain evidence="3 4">CIRM-BRFM 1785</strain>
    </source>
</reference>
<dbReference type="GeneID" id="71997266"/>
<feature type="compositionally biased region" description="Low complexity" evidence="1">
    <location>
        <begin position="168"/>
        <end position="200"/>
    </location>
</feature>
<feature type="region of interest" description="Disordered" evidence="1">
    <location>
        <begin position="421"/>
        <end position="521"/>
    </location>
</feature>
<feature type="region of interest" description="Disordered" evidence="1">
    <location>
        <begin position="129"/>
        <end position="200"/>
    </location>
</feature>
<feature type="compositionally biased region" description="Low complexity" evidence="1">
    <location>
        <begin position="144"/>
        <end position="159"/>
    </location>
</feature>
<feature type="compositionally biased region" description="Polar residues" evidence="1">
    <location>
        <begin position="510"/>
        <end position="521"/>
    </location>
</feature>
<sequence length="521" mass="55691">MAGGHDSRIRWPEHCNCLSLARLDAQHSATSSPQRLDKQLCGHQSATIHPAVEVTLAERQVVTVTSYTTTFYTVTWSSTSSTVTSIAPIQSSESTNPGAVSSSMPKISSLSSLTSTRSTSQISSIAESLPMSTGNIIQPTQMPSPSLTSSTFNSTSTSTQRVVLPNPSVTSQTTTTLTSSSTSSSAIQSSTSFTSSDSGISQQSTLESSISVISPSSTSVTSLRPGQTPATGAITSSHTKRNILPIIIGIFVGVLLVTAAMWWARKRIRHRRTASGPKSDRLDYAHLASAYYISGTDKYESLRNSASYHGGGLSTHVDTSRVSLPHFLGPLSCDIPRMPQQVLIVPPYPDLLLPTPTQESWATRMSRMSSASIPEQPLPSPLSPASLTSLLDANWPVVSSTRLAQGWAPAPRRSLMVIEQGREGGPPRDQAQGRAQERASRTLSMWARISPGTLPDPRTRRPTEDGGVRLAGGPPGVEFVSHDAPVYETMTISSSVRSNRTPPPPYARYSDTSTDGSQVQR</sequence>
<dbReference type="RefSeq" id="XP_047777530.1">
    <property type="nucleotide sequence ID" value="XM_047916534.1"/>
</dbReference>
<evidence type="ECO:0000313" key="3">
    <source>
        <dbReference type="EMBL" id="KAH9835044.1"/>
    </source>
</evidence>
<name>A0ABQ8KCW1_9APHY</name>
<evidence type="ECO:0000256" key="1">
    <source>
        <dbReference type="SAM" id="MobiDB-lite"/>
    </source>
</evidence>
<organism evidence="3 4">
    <name type="scientific">Rhodofomes roseus</name>
    <dbReference type="NCBI Taxonomy" id="34475"/>
    <lineage>
        <taxon>Eukaryota</taxon>
        <taxon>Fungi</taxon>
        <taxon>Dikarya</taxon>
        <taxon>Basidiomycota</taxon>
        <taxon>Agaricomycotina</taxon>
        <taxon>Agaricomycetes</taxon>
        <taxon>Polyporales</taxon>
        <taxon>Rhodofomes</taxon>
    </lineage>
</organism>
<dbReference type="EMBL" id="JADCUA010000014">
    <property type="protein sequence ID" value="KAH9835044.1"/>
    <property type="molecule type" value="Genomic_DNA"/>
</dbReference>
<evidence type="ECO:0000313" key="4">
    <source>
        <dbReference type="Proteomes" id="UP000814176"/>
    </source>
</evidence>
<keyword evidence="2" id="KW-0472">Membrane</keyword>
<keyword evidence="4" id="KW-1185">Reference proteome</keyword>
<protein>
    <submittedName>
        <fullName evidence="3">Uncharacterized protein</fullName>
    </submittedName>
</protein>
<dbReference type="Proteomes" id="UP000814176">
    <property type="component" value="Unassembled WGS sequence"/>
</dbReference>
<feature type="compositionally biased region" description="Polar residues" evidence="1">
    <location>
        <begin position="130"/>
        <end position="143"/>
    </location>
</feature>
<feature type="transmembrane region" description="Helical" evidence="2">
    <location>
        <begin position="243"/>
        <end position="264"/>
    </location>
</feature>